<feature type="domain" description="Phosphatidic acid phosphatase type 2/haloperoxidase" evidence="2">
    <location>
        <begin position="10"/>
        <end position="75"/>
    </location>
</feature>
<organism evidence="3 4">
    <name type="scientific">Selenomonas sputigena (strain ATCC 35185 / DSM 20758 / CCUG 44933 / VPI D19B-28)</name>
    <dbReference type="NCBI Taxonomy" id="546271"/>
    <lineage>
        <taxon>Bacteria</taxon>
        <taxon>Bacillati</taxon>
        <taxon>Bacillota</taxon>
        <taxon>Negativicutes</taxon>
        <taxon>Selenomonadales</taxon>
        <taxon>Selenomonadaceae</taxon>
        <taxon>Selenomonas</taxon>
    </lineage>
</organism>
<dbReference type="AlphaFoldDB" id="C9LSF1"/>
<dbReference type="Gene3D" id="1.20.144.10">
    <property type="entry name" value="Phosphatidic acid phosphatase type 2/haloperoxidase"/>
    <property type="match status" value="1"/>
</dbReference>
<dbReference type="InterPro" id="IPR036938">
    <property type="entry name" value="PAP2/HPO_sf"/>
</dbReference>
<feature type="transmembrane region" description="Helical" evidence="1">
    <location>
        <begin position="55"/>
        <end position="75"/>
    </location>
</feature>
<keyword evidence="1" id="KW-0472">Membrane</keyword>
<evidence type="ECO:0000313" key="4">
    <source>
        <dbReference type="Proteomes" id="UP000003505"/>
    </source>
</evidence>
<dbReference type="InterPro" id="IPR000326">
    <property type="entry name" value="PAP2/HPO"/>
</dbReference>
<dbReference type="EMBL" id="ACKP02000010">
    <property type="protein sequence ID" value="EEX78191.1"/>
    <property type="molecule type" value="Genomic_DNA"/>
</dbReference>
<feature type="transmembrane region" description="Helical" evidence="1">
    <location>
        <begin position="20"/>
        <end position="43"/>
    </location>
</feature>
<proteinExistence type="predicted"/>
<accession>C9LSF1</accession>
<name>C9LSF1_SELS3</name>
<evidence type="ECO:0000313" key="3">
    <source>
        <dbReference type="EMBL" id="EEX78191.1"/>
    </source>
</evidence>
<gene>
    <name evidence="3" type="ORF">SELSPUOL_00375</name>
</gene>
<comment type="caution">
    <text evidence="3">The sequence shown here is derived from an EMBL/GenBank/DDBJ whole genome shotgun (WGS) entry which is preliminary data.</text>
</comment>
<evidence type="ECO:0000256" key="1">
    <source>
        <dbReference type="SAM" id="Phobius"/>
    </source>
</evidence>
<evidence type="ECO:0000259" key="2">
    <source>
        <dbReference type="Pfam" id="PF01569"/>
    </source>
</evidence>
<reference evidence="3 4" key="1">
    <citation type="submission" date="2009-09" db="EMBL/GenBank/DDBJ databases">
        <authorList>
            <person name="Weinstock G."/>
            <person name="Sodergren E."/>
            <person name="Clifton S."/>
            <person name="Fulton L."/>
            <person name="Fulton B."/>
            <person name="Courtney L."/>
            <person name="Fronick C."/>
            <person name="Harrison M."/>
            <person name="Strong C."/>
            <person name="Farmer C."/>
            <person name="Delahaunty K."/>
            <person name="Markovic C."/>
            <person name="Hall O."/>
            <person name="Minx P."/>
            <person name="Tomlinson C."/>
            <person name="Mitreva M."/>
            <person name="Nelson J."/>
            <person name="Hou S."/>
            <person name="Wollam A."/>
            <person name="Pepin K.H."/>
            <person name="Johnson M."/>
            <person name="Bhonagiri V."/>
            <person name="Nash W.E."/>
            <person name="Warren W."/>
            <person name="Chinwalla A."/>
            <person name="Mardis E.R."/>
            <person name="Wilson R.K."/>
        </authorList>
    </citation>
    <scope>NUCLEOTIDE SEQUENCE [LARGE SCALE GENOMIC DNA]</scope>
    <source>
        <strain evidence="4">ATCC 35185 / DSM 20758 / VPI D19B-28</strain>
    </source>
</reference>
<protein>
    <recommendedName>
        <fullName evidence="2">Phosphatidic acid phosphatase type 2/haloperoxidase domain-containing protein</fullName>
    </recommendedName>
</protein>
<dbReference type="RefSeq" id="WP_006191153.1">
    <property type="nucleotide sequence ID" value="NC_015437.1"/>
</dbReference>
<dbReference type="SUPFAM" id="SSF48317">
    <property type="entry name" value="Acid phosphatase/Vanadium-dependent haloperoxidase"/>
    <property type="match status" value="1"/>
</dbReference>
<keyword evidence="1" id="KW-1133">Transmembrane helix</keyword>
<dbReference type="Proteomes" id="UP000003505">
    <property type="component" value="Unassembled WGS sequence"/>
</dbReference>
<keyword evidence="1" id="KW-0812">Transmembrane</keyword>
<dbReference type="Pfam" id="PF01569">
    <property type="entry name" value="PAP2"/>
    <property type="match status" value="1"/>
</dbReference>
<sequence length="76" mass="7812">MPLLIQPPTDFSFSSGHTFGSFAAAAAIFCGVSRRWGVAVLGLAAGIGLSRIYPFVHYLSDVLAGALLGIVFGALA</sequence>